<evidence type="ECO:0000313" key="2">
    <source>
        <dbReference type="Proteomes" id="UP000198982"/>
    </source>
</evidence>
<dbReference type="AlphaFoldDB" id="A0A1H4LRV6"/>
<dbReference type="Proteomes" id="UP000198982">
    <property type="component" value="Unassembled WGS sequence"/>
</dbReference>
<gene>
    <name evidence="1" type="ORF">SAMN05216178_2048</name>
</gene>
<accession>A0A1H4LRV6</accession>
<keyword evidence="2" id="KW-1185">Reference proteome</keyword>
<protein>
    <submittedName>
        <fullName evidence="1">Uncharacterized protein</fullName>
    </submittedName>
</protein>
<evidence type="ECO:0000313" key="1">
    <source>
        <dbReference type="EMBL" id="SEB73338.1"/>
    </source>
</evidence>
<dbReference type="EMBL" id="FNTJ01000001">
    <property type="protein sequence ID" value="SEB73338.1"/>
    <property type="molecule type" value="Genomic_DNA"/>
</dbReference>
<dbReference type="RefSeq" id="WP_092312874.1">
    <property type="nucleotide sequence ID" value="NZ_FNTJ01000001.1"/>
</dbReference>
<proteinExistence type="predicted"/>
<sequence length="672" mass="73015">MAQIPLGSFGRANVLPEAAQNRVIAANPEAQARATQQATGAVMGAATDFLQQQRREDEALARVKASTALIDRESQIKTISSDLHDQVRTGALSYDKLEEAYTGAVSKLDPLETPGLNPAQQGEVGNSLKRIQNSGLDQIKAIAVGARTDAAKGELATRMDLLAKDAALPGANVDQINARMDAKDVDVAGHLAYGEMWASRKQQFKDDNWTTQATQRVVQARDGLGELHKIEHDLTAEDGFYSRKLDPEKRNQLLNTVTGRIYQVKEHQQRQAEMREMKAERTLNAMDRQAATGVPPPPALQQKWAAALAGTSAADEFKPRMAEMMEVQGLLRKPILEQQQYLDTKRQQMAANGGSAAQVANLSRLQTAVDSNVKMMREDPLTFNAMRTGQDVEPLDVSGIATPEGQARLADQLAHRYDVVNSVRKAYGPEVARSPWKPGEQAMLTAMLAQADDATKLQLFGSLAKAAPTGADYAASIKPLAADQPITVMAGMAQFRDLKGEDGASVPKMLLQGQKILADKSVLMPKENLLRAAFDEKVGQSIAPGTPQREQAYQGFKALYASTASAAGKTYEQGDDLDKSTTQKAIDMITGGIAEHAKQKVVKPYGMSDKMFSKTVDIELEGLAKRTEFPLGQLEDMPLSPVPGKEGLYYLLNAGRVQVDPKTNEPMIVRVK</sequence>
<reference evidence="2" key="1">
    <citation type="submission" date="2016-10" db="EMBL/GenBank/DDBJ databases">
        <authorList>
            <person name="Varghese N."/>
            <person name="Submissions S."/>
        </authorList>
    </citation>
    <scope>NUCLEOTIDE SEQUENCE [LARGE SCALE GENOMIC DNA]</scope>
    <source>
        <strain evidence="2">DSM 9751</strain>
    </source>
</reference>
<organism evidence="1 2">
    <name type="scientific">Pseudomonas saponiphila</name>
    <dbReference type="NCBI Taxonomy" id="556534"/>
    <lineage>
        <taxon>Bacteria</taxon>
        <taxon>Pseudomonadati</taxon>
        <taxon>Pseudomonadota</taxon>
        <taxon>Gammaproteobacteria</taxon>
        <taxon>Pseudomonadales</taxon>
        <taxon>Pseudomonadaceae</taxon>
        <taxon>Pseudomonas</taxon>
    </lineage>
</organism>
<name>A0A1H4LRV6_9PSED</name>